<evidence type="ECO:0000313" key="1">
    <source>
        <dbReference type="EMBL" id="GAA1980551.1"/>
    </source>
</evidence>
<dbReference type="Proteomes" id="UP001499854">
    <property type="component" value="Unassembled WGS sequence"/>
</dbReference>
<keyword evidence="2" id="KW-1185">Reference proteome</keyword>
<comment type="caution">
    <text evidence="1">The sequence shown here is derived from an EMBL/GenBank/DDBJ whole genome shotgun (WGS) entry which is preliminary data.</text>
</comment>
<gene>
    <name evidence="1" type="ORF">GCM10009838_47160</name>
</gene>
<accession>A0ABN2S5R1</accession>
<reference evidence="1 2" key="1">
    <citation type="journal article" date="2019" name="Int. J. Syst. Evol. Microbiol.">
        <title>The Global Catalogue of Microorganisms (GCM) 10K type strain sequencing project: providing services to taxonomists for standard genome sequencing and annotation.</title>
        <authorList>
            <consortium name="The Broad Institute Genomics Platform"/>
            <consortium name="The Broad Institute Genome Sequencing Center for Infectious Disease"/>
            <person name="Wu L."/>
            <person name="Ma J."/>
        </authorList>
    </citation>
    <scope>NUCLEOTIDE SEQUENCE [LARGE SCALE GENOMIC DNA]</scope>
    <source>
        <strain evidence="1 2">JCM 16013</strain>
    </source>
</reference>
<dbReference type="CDD" id="cd00093">
    <property type="entry name" value="HTH_XRE"/>
    <property type="match status" value="1"/>
</dbReference>
<proteinExistence type="predicted"/>
<evidence type="ECO:0008006" key="3">
    <source>
        <dbReference type="Google" id="ProtNLM"/>
    </source>
</evidence>
<dbReference type="EMBL" id="BAAAQM010000027">
    <property type="protein sequence ID" value="GAA1980551.1"/>
    <property type="molecule type" value="Genomic_DNA"/>
</dbReference>
<protein>
    <recommendedName>
        <fullName evidence="3">XRE family transcriptional regulator</fullName>
    </recommendedName>
</protein>
<evidence type="ECO:0000313" key="2">
    <source>
        <dbReference type="Proteomes" id="UP001499854"/>
    </source>
</evidence>
<sequence length="346" mass="38233">MRFPWAQAAAATVARPVSFRPRDVRPYWNAVEQSRSRTLEQELARALRTGPFSAVLHLAIEASGLTLDEVRTRLVGQGANVSMATLSYWRRGRSRPERPESLRVVHALEKILDLPADGLISQLGPKRPRGRWLARPVGSMDPTAAYGGSPGLGELLDEVGTPVHNGMVRLAVHDLYLVGAAREELSVSTRLVVRSHVDRVSRLPVMYRQYEPDGRPPPVVRAVRGCRVGRLRSDPDSGFLVGEVVLDRVLGVGETAVVEWEATGVSRPGVDTDFYHRVFPAHVGEYVLQVQFSPEAFPARCSSYTRRTETAPDRTSQEVWVGTTGLAHVVTLDVQPGVVGLRWEWA</sequence>
<organism evidence="1 2">
    <name type="scientific">Catenulispora subtropica</name>
    <dbReference type="NCBI Taxonomy" id="450798"/>
    <lineage>
        <taxon>Bacteria</taxon>
        <taxon>Bacillati</taxon>
        <taxon>Actinomycetota</taxon>
        <taxon>Actinomycetes</taxon>
        <taxon>Catenulisporales</taxon>
        <taxon>Catenulisporaceae</taxon>
        <taxon>Catenulispora</taxon>
    </lineage>
</organism>
<name>A0ABN2S5R1_9ACTN</name>
<dbReference type="InterPro" id="IPR001387">
    <property type="entry name" value="Cro/C1-type_HTH"/>
</dbReference>